<feature type="compositionally biased region" description="Pro residues" evidence="1">
    <location>
        <begin position="352"/>
        <end position="362"/>
    </location>
</feature>
<dbReference type="OrthoDB" id="3271131at2759"/>
<evidence type="ECO:0000313" key="3">
    <source>
        <dbReference type="Proteomes" id="UP000006352"/>
    </source>
</evidence>
<protein>
    <submittedName>
        <fullName evidence="2">Uncharacterized protein</fullName>
    </submittedName>
</protein>
<feature type="region of interest" description="Disordered" evidence="1">
    <location>
        <begin position="1"/>
        <end position="56"/>
    </location>
</feature>
<dbReference type="GeneID" id="24100903"/>
<feature type="region of interest" description="Disordered" evidence="1">
    <location>
        <begin position="343"/>
        <end position="365"/>
    </location>
</feature>
<feature type="region of interest" description="Disordered" evidence="1">
    <location>
        <begin position="186"/>
        <end position="221"/>
    </location>
</feature>
<reference evidence="2 3" key="1">
    <citation type="journal article" date="2012" name="Appl. Environ. Microbiol.">
        <title>Short-read sequencing for genomic analysis of the brown rot fungus Fibroporia radiculosa.</title>
        <authorList>
            <person name="Tang J.D."/>
            <person name="Perkins A.D."/>
            <person name="Sonstegard T.S."/>
            <person name="Schroeder S.G."/>
            <person name="Burgess S.C."/>
            <person name="Diehl S.V."/>
        </authorList>
    </citation>
    <scope>NUCLEOTIDE SEQUENCE [LARGE SCALE GENOMIC DNA]</scope>
    <source>
        <strain evidence="2 3">TFFH 294</strain>
    </source>
</reference>
<sequence length="409" mass="44671">MRSKCSYSGNGWSYNLRSSENIDSDDDNEYRTLSQPAEDVAIGDPTSELDISSRTDAADYKPNPWTIAKHIVGSGNCLAALTKPRHSVFGRNGHSQPELLKKGTKLPHVPAIPGENVLINTPTIAVSIQPVNSFQTPCFPRHELGMGENDILKRDTTHLPDPQYALQSVSPCSAPPQPVLKRKLPAQTEDCKGPKQPPAAKDNPSRHDVPTTSESPRLCPTGLDLNIKPVVEAPDTYAADSIWSTLPSMKKRKVGIKNDAPFVLSRQFRLPLGFPTTHRSSVQHAVDAKDKSRTIKYLPPPANRALGPDPGAQVTTYEPRGLGDAHNARVAILQPAVASRIQPPARTRYGLPSPPTSDPPAVPGIESALEQYSDDTPYMRISDDFEGEARSKYVGMRQRIAEVRLPARN</sequence>
<dbReference type="Proteomes" id="UP000006352">
    <property type="component" value="Unassembled WGS sequence"/>
</dbReference>
<proteinExistence type="predicted"/>
<evidence type="ECO:0000256" key="1">
    <source>
        <dbReference type="SAM" id="MobiDB-lite"/>
    </source>
</evidence>
<gene>
    <name evidence="2" type="ORF">FIBRA_08233</name>
</gene>
<name>J4I2E5_9APHY</name>
<dbReference type="HOGENOM" id="CLU_672748_0_0_1"/>
<dbReference type="AlphaFoldDB" id="J4I2E5"/>
<dbReference type="EMBL" id="HE797219">
    <property type="protein sequence ID" value="CCM05992.1"/>
    <property type="molecule type" value="Genomic_DNA"/>
</dbReference>
<dbReference type="InParanoid" id="J4I2E5"/>
<organism evidence="2 3">
    <name type="scientific">Fibroporia radiculosa</name>
    <dbReference type="NCBI Taxonomy" id="599839"/>
    <lineage>
        <taxon>Eukaryota</taxon>
        <taxon>Fungi</taxon>
        <taxon>Dikarya</taxon>
        <taxon>Basidiomycota</taxon>
        <taxon>Agaricomycotina</taxon>
        <taxon>Agaricomycetes</taxon>
        <taxon>Polyporales</taxon>
        <taxon>Fibroporiaceae</taxon>
        <taxon>Fibroporia</taxon>
    </lineage>
</organism>
<evidence type="ECO:0000313" key="2">
    <source>
        <dbReference type="EMBL" id="CCM05992.1"/>
    </source>
</evidence>
<dbReference type="RefSeq" id="XP_012185275.1">
    <property type="nucleotide sequence ID" value="XM_012329885.1"/>
</dbReference>
<feature type="compositionally biased region" description="Polar residues" evidence="1">
    <location>
        <begin position="1"/>
        <end position="17"/>
    </location>
</feature>
<accession>J4I2E5</accession>
<keyword evidence="3" id="KW-1185">Reference proteome</keyword>